<evidence type="ECO:0000256" key="1">
    <source>
        <dbReference type="SAM" id="Phobius"/>
    </source>
</evidence>
<proteinExistence type="predicted"/>
<organism evidence="2 3">
    <name type="scientific">Hypsibius exemplaris</name>
    <name type="common">Freshwater tardigrade</name>
    <dbReference type="NCBI Taxonomy" id="2072580"/>
    <lineage>
        <taxon>Eukaryota</taxon>
        <taxon>Metazoa</taxon>
        <taxon>Ecdysozoa</taxon>
        <taxon>Tardigrada</taxon>
        <taxon>Eutardigrada</taxon>
        <taxon>Parachela</taxon>
        <taxon>Hypsibioidea</taxon>
        <taxon>Hypsibiidae</taxon>
        <taxon>Hypsibius</taxon>
    </lineage>
</organism>
<accession>A0A1W0W8D9</accession>
<name>A0A1W0W8D9_HYPEX</name>
<keyword evidence="1" id="KW-0472">Membrane</keyword>
<keyword evidence="3" id="KW-1185">Reference proteome</keyword>
<dbReference type="Gene3D" id="1.20.1070.10">
    <property type="entry name" value="Rhodopsin 7-helix transmembrane proteins"/>
    <property type="match status" value="1"/>
</dbReference>
<dbReference type="Proteomes" id="UP000192578">
    <property type="component" value="Unassembled WGS sequence"/>
</dbReference>
<comment type="caution">
    <text evidence="2">The sequence shown here is derived from an EMBL/GenBank/DDBJ whole genome shotgun (WGS) entry which is preliminary data.</text>
</comment>
<dbReference type="EMBL" id="MTYJ01000171">
    <property type="protein sequence ID" value="OQV11467.1"/>
    <property type="molecule type" value="Genomic_DNA"/>
</dbReference>
<keyword evidence="1" id="KW-0812">Transmembrane</keyword>
<evidence type="ECO:0008006" key="4">
    <source>
        <dbReference type="Google" id="ProtNLM"/>
    </source>
</evidence>
<evidence type="ECO:0000313" key="3">
    <source>
        <dbReference type="Proteomes" id="UP000192578"/>
    </source>
</evidence>
<sequence length="232" mass="25777">MTPSFLCLFSAAVIGADRWVSVEYPSFYQVHATKPKILRAIGVICGVTLLCTLPGAVVWRDCMLFQCFGSPTFNACKDHPVDLHIVIKGPFFLGALFFCQARIVMIAAQIAMRRRSAAVGLAMIGQGTPPEPAPVTGLVWKTLRPGMAIVGASIVSNGPQFFASTLKISGSPVDVDRSFMWIFWYFQHIASPFIYLLLFRSYRQALSRIIRGAARCVRRLLRSGATRLHWDY</sequence>
<feature type="transmembrane region" description="Helical" evidence="1">
    <location>
        <begin position="37"/>
        <end position="59"/>
    </location>
</feature>
<evidence type="ECO:0000313" key="2">
    <source>
        <dbReference type="EMBL" id="OQV11467.1"/>
    </source>
</evidence>
<feature type="transmembrane region" description="Helical" evidence="1">
    <location>
        <begin position="91"/>
        <end position="112"/>
    </location>
</feature>
<protein>
    <recommendedName>
        <fullName evidence="4">G-protein coupled receptors family 1 profile domain-containing protein</fullName>
    </recommendedName>
</protein>
<feature type="transmembrane region" description="Helical" evidence="1">
    <location>
        <begin position="179"/>
        <end position="199"/>
    </location>
</feature>
<reference evidence="3" key="1">
    <citation type="submission" date="2017-01" db="EMBL/GenBank/DDBJ databases">
        <title>Comparative genomics of anhydrobiosis in the tardigrade Hypsibius dujardini.</title>
        <authorList>
            <person name="Yoshida Y."/>
            <person name="Koutsovoulos G."/>
            <person name="Laetsch D."/>
            <person name="Stevens L."/>
            <person name="Kumar S."/>
            <person name="Horikawa D."/>
            <person name="Ishino K."/>
            <person name="Komine S."/>
            <person name="Tomita M."/>
            <person name="Blaxter M."/>
            <person name="Arakawa K."/>
        </authorList>
    </citation>
    <scope>NUCLEOTIDE SEQUENCE [LARGE SCALE GENOMIC DNA]</scope>
    <source>
        <strain evidence="3">Z151</strain>
    </source>
</reference>
<dbReference type="SUPFAM" id="SSF81321">
    <property type="entry name" value="Family A G protein-coupled receptor-like"/>
    <property type="match status" value="1"/>
</dbReference>
<dbReference type="AlphaFoldDB" id="A0A1W0W8D9"/>
<keyword evidence="1" id="KW-1133">Transmembrane helix</keyword>
<gene>
    <name evidence="2" type="ORF">BV898_14261</name>
</gene>